<evidence type="ECO:0000313" key="4">
    <source>
        <dbReference type="EMBL" id="CUG75529.1"/>
    </source>
</evidence>
<feature type="region of interest" description="Disordered" evidence="2">
    <location>
        <begin position="397"/>
        <end position="424"/>
    </location>
</feature>
<keyword evidence="5" id="KW-1185">Reference proteome</keyword>
<dbReference type="InterPro" id="IPR000571">
    <property type="entry name" value="Znf_CCCH"/>
</dbReference>
<name>A0A0S4J4B2_BODSA</name>
<evidence type="ECO:0000259" key="3">
    <source>
        <dbReference type="PROSITE" id="PS50103"/>
    </source>
</evidence>
<gene>
    <name evidence="4" type="ORF">BSAL_84725</name>
</gene>
<feature type="compositionally biased region" description="Polar residues" evidence="2">
    <location>
        <begin position="685"/>
        <end position="700"/>
    </location>
</feature>
<proteinExistence type="predicted"/>
<feature type="region of interest" description="Disordered" evidence="2">
    <location>
        <begin position="486"/>
        <end position="507"/>
    </location>
</feature>
<dbReference type="Pfam" id="PF14608">
    <property type="entry name" value="zf-CCCH_2"/>
    <property type="match status" value="2"/>
</dbReference>
<feature type="region of interest" description="Disordered" evidence="2">
    <location>
        <begin position="672"/>
        <end position="715"/>
    </location>
</feature>
<feature type="compositionally biased region" description="Low complexity" evidence="2">
    <location>
        <begin position="329"/>
        <end position="372"/>
    </location>
</feature>
<evidence type="ECO:0000313" key="5">
    <source>
        <dbReference type="Proteomes" id="UP000051952"/>
    </source>
</evidence>
<keyword evidence="1" id="KW-0863">Zinc-finger</keyword>
<dbReference type="Gene3D" id="3.30.1370.210">
    <property type="match status" value="1"/>
</dbReference>
<dbReference type="AlphaFoldDB" id="A0A0S4J4B2"/>
<dbReference type="GO" id="GO:0008270">
    <property type="term" value="F:zinc ion binding"/>
    <property type="evidence" value="ECO:0007669"/>
    <property type="project" value="UniProtKB-KW"/>
</dbReference>
<organism evidence="4 5">
    <name type="scientific">Bodo saltans</name>
    <name type="common">Flagellated protozoan</name>
    <dbReference type="NCBI Taxonomy" id="75058"/>
    <lineage>
        <taxon>Eukaryota</taxon>
        <taxon>Discoba</taxon>
        <taxon>Euglenozoa</taxon>
        <taxon>Kinetoplastea</taxon>
        <taxon>Metakinetoplastina</taxon>
        <taxon>Eubodonida</taxon>
        <taxon>Bodonidae</taxon>
        <taxon>Bodo</taxon>
    </lineage>
</organism>
<reference evidence="5" key="1">
    <citation type="submission" date="2015-09" db="EMBL/GenBank/DDBJ databases">
        <authorList>
            <consortium name="Pathogen Informatics"/>
        </authorList>
    </citation>
    <scope>NUCLEOTIDE SEQUENCE [LARGE SCALE GENOMIC DNA]</scope>
    <source>
        <strain evidence="5">Lake Konstanz</strain>
    </source>
</reference>
<feature type="region of interest" description="Disordered" evidence="2">
    <location>
        <begin position="324"/>
        <end position="372"/>
    </location>
</feature>
<accession>A0A0S4J4B2</accession>
<feature type="zinc finger region" description="C3H1-type" evidence="1">
    <location>
        <begin position="90"/>
        <end position="118"/>
    </location>
</feature>
<evidence type="ECO:0000256" key="1">
    <source>
        <dbReference type="PROSITE-ProRule" id="PRU00723"/>
    </source>
</evidence>
<dbReference type="EMBL" id="CYKH01000984">
    <property type="protein sequence ID" value="CUG75529.1"/>
    <property type="molecule type" value="Genomic_DNA"/>
</dbReference>
<dbReference type="PROSITE" id="PS50103">
    <property type="entry name" value="ZF_C3H1"/>
    <property type="match status" value="2"/>
</dbReference>
<feature type="domain" description="C3H1-type" evidence="3">
    <location>
        <begin position="124"/>
        <end position="149"/>
    </location>
</feature>
<keyword evidence="1" id="KW-0479">Metal-binding</keyword>
<feature type="region of interest" description="Disordered" evidence="2">
    <location>
        <begin position="265"/>
        <end position="305"/>
    </location>
</feature>
<evidence type="ECO:0000256" key="2">
    <source>
        <dbReference type="SAM" id="MobiDB-lite"/>
    </source>
</evidence>
<feature type="region of interest" description="Disordered" evidence="2">
    <location>
        <begin position="48"/>
        <end position="78"/>
    </location>
</feature>
<dbReference type="VEuPathDB" id="TriTrypDB:BSAL_84725"/>
<feature type="zinc finger region" description="C3H1-type" evidence="1">
    <location>
        <begin position="124"/>
        <end position="149"/>
    </location>
</feature>
<dbReference type="SMART" id="SM00356">
    <property type="entry name" value="ZnF_C3H1"/>
    <property type="match status" value="2"/>
</dbReference>
<dbReference type="OrthoDB" id="411372at2759"/>
<keyword evidence="1" id="KW-0862">Zinc</keyword>
<feature type="region of interest" description="Disordered" evidence="2">
    <location>
        <begin position="1"/>
        <end position="36"/>
    </location>
</feature>
<dbReference type="Proteomes" id="UP000051952">
    <property type="component" value="Unassembled WGS sequence"/>
</dbReference>
<feature type="compositionally biased region" description="Low complexity" evidence="2">
    <location>
        <begin position="291"/>
        <end position="304"/>
    </location>
</feature>
<feature type="domain" description="C3H1-type" evidence="3">
    <location>
        <begin position="90"/>
        <end position="118"/>
    </location>
</feature>
<sequence>MVPSPTQWIEGGDHQQHYHPANQQSPATTTTTSTHSSLSAMFAPPITASSQLQSQHRRSDGGEFTASPAQIPSTPPSLLMLPTQLPPHQRNKAVVCKLFIEGRCTTLRDECPYLHAFLDELRVVPERACRYFMQGACLRGTCPFYHGSQSELKALIRTHGASGRYTLRDLNLAVLEPPASSALQHPALIPGGGSSTTLAHVPQPVASPLMVMPTMLLSPPAQLHNHHYPQPYLADSSIPLISTTDLSQFPHPTTSSQQQERAFLPFGMSSGGDGSSSAQNDSNDVAGGIQPAATAPSTSPPSATVTNTNLLHLQQQYAYYGKNATRSPQQASLSRQGSSLSRASSNLSAVSTGTRHQNNNNSNLEGSLSLQEGEGGASLTSLFRAFPLNLSGGAEQSGSMTPFVAPAGSATGGSNRGENSTLTPTPSLHLHGSGGSGFMGGGYHFLQPPTMMLSPASSTSSAMLLHHHHPSSGNYNAVSSASSFVGGGASQGNNNPNNGFGAGRGGGSPFLLQQQMQPMLSVSPIQPATSMTMLPCFVVPGGGHSSSGIFDGSSSSVEKSGLTALQLQQHQQLFFPPAPTSSSPALFSVPVATAATTTTTQSAAQPNGQPFLSTSSEQQRMVFAQQLQHQQQQQPQPSGYLWLGQQNQQQQHQINCHHDPAATMPFFAVQHNSYHHQQQEQQQQLFSTVSPQRPLSSAATPSPARANESATAAGDAKVVGARDVGGTWL</sequence>
<protein>
    <recommendedName>
        <fullName evidence="3">C3H1-type domain-containing protein</fullName>
    </recommendedName>
</protein>